<keyword evidence="3" id="KW-1185">Reference proteome</keyword>
<reference evidence="2" key="1">
    <citation type="journal article" date="2022" name="Plant J.">
        <title>Strategies of tolerance reflected in two North American maple genomes.</title>
        <authorList>
            <person name="McEvoy S.L."/>
            <person name="Sezen U.U."/>
            <person name="Trouern-Trend A."/>
            <person name="McMahon S.M."/>
            <person name="Schaberg P.G."/>
            <person name="Yang J."/>
            <person name="Wegrzyn J.L."/>
            <person name="Swenson N.G."/>
        </authorList>
    </citation>
    <scope>NUCLEOTIDE SEQUENCE</scope>
    <source>
        <strain evidence="2">NS2018</strain>
    </source>
</reference>
<accession>A0AA39W408</accession>
<reference evidence="2" key="2">
    <citation type="submission" date="2023-06" db="EMBL/GenBank/DDBJ databases">
        <authorList>
            <person name="Swenson N.G."/>
            <person name="Wegrzyn J.L."/>
            <person name="Mcevoy S.L."/>
        </authorList>
    </citation>
    <scope>NUCLEOTIDE SEQUENCE</scope>
    <source>
        <strain evidence="2">NS2018</strain>
        <tissue evidence="2">Leaf</tissue>
    </source>
</reference>
<organism evidence="2 3">
    <name type="scientific">Acer saccharum</name>
    <name type="common">Sugar maple</name>
    <dbReference type="NCBI Taxonomy" id="4024"/>
    <lineage>
        <taxon>Eukaryota</taxon>
        <taxon>Viridiplantae</taxon>
        <taxon>Streptophyta</taxon>
        <taxon>Embryophyta</taxon>
        <taxon>Tracheophyta</taxon>
        <taxon>Spermatophyta</taxon>
        <taxon>Magnoliopsida</taxon>
        <taxon>eudicotyledons</taxon>
        <taxon>Gunneridae</taxon>
        <taxon>Pentapetalae</taxon>
        <taxon>rosids</taxon>
        <taxon>malvids</taxon>
        <taxon>Sapindales</taxon>
        <taxon>Sapindaceae</taxon>
        <taxon>Hippocastanoideae</taxon>
        <taxon>Acereae</taxon>
        <taxon>Acer</taxon>
    </lineage>
</organism>
<evidence type="ECO:0000313" key="3">
    <source>
        <dbReference type="Proteomes" id="UP001168877"/>
    </source>
</evidence>
<comment type="caution">
    <text evidence="2">The sequence shown here is derived from an EMBL/GenBank/DDBJ whole genome shotgun (WGS) entry which is preliminary data.</text>
</comment>
<name>A0AA39W408_ACESA</name>
<feature type="region of interest" description="Disordered" evidence="1">
    <location>
        <begin position="112"/>
        <end position="176"/>
    </location>
</feature>
<feature type="compositionally biased region" description="Low complexity" evidence="1">
    <location>
        <begin position="130"/>
        <end position="145"/>
    </location>
</feature>
<evidence type="ECO:0000256" key="1">
    <source>
        <dbReference type="SAM" id="MobiDB-lite"/>
    </source>
</evidence>
<sequence>MVSTENPIKGTVNYVNNKVIRQNDVLVFGLLLQLANGHLNWLRGNHNKPIGHLLHLIGLRFSGTPPRAHFAAQSSGSNPVSGVNFPFVTEIHHKSVTNHPRSSSNNIAAVSKSTPISSPFKSPNISTIRSSPLHSPSSHSKNNSPILPHSDSQNTRNLSKITSPTKDGPSLTQSSPTSIVPLCASLSSHETESGVACSSTDASSHAELLMPTASDNKGMSGWAKEITDFDSLFVDLSMVETELFVGAPGVHNSWANSPSDGLGEFLIVG</sequence>
<feature type="compositionally biased region" description="Polar residues" evidence="1">
    <location>
        <begin position="112"/>
        <end position="129"/>
    </location>
</feature>
<dbReference type="Proteomes" id="UP001168877">
    <property type="component" value="Unassembled WGS sequence"/>
</dbReference>
<dbReference type="AlphaFoldDB" id="A0AA39W408"/>
<gene>
    <name evidence="2" type="ORF">LWI29_030565</name>
</gene>
<dbReference type="EMBL" id="JAUESC010000003">
    <property type="protein sequence ID" value="KAK0602125.1"/>
    <property type="molecule type" value="Genomic_DNA"/>
</dbReference>
<proteinExistence type="predicted"/>
<protein>
    <submittedName>
        <fullName evidence="2">Uncharacterized protein</fullName>
    </submittedName>
</protein>
<feature type="compositionally biased region" description="Polar residues" evidence="1">
    <location>
        <begin position="150"/>
        <end position="176"/>
    </location>
</feature>
<evidence type="ECO:0000313" key="2">
    <source>
        <dbReference type="EMBL" id="KAK0602125.1"/>
    </source>
</evidence>